<dbReference type="PANTHER" id="PTHR42693:SF33">
    <property type="entry name" value="ARYLSULFATASE"/>
    <property type="match status" value="1"/>
</dbReference>
<dbReference type="InterPro" id="IPR017850">
    <property type="entry name" value="Alkaline_phosphatase_core_sf"/>
</dbReference>
<evidence type="ECO:0000313" key="7">
    <source>
        <dbReference type="Proteomes" id="UP001183246"/>
    </source>
</evidence>
<keyword evidence="3 6" id="KW-0378">Hydrolase</keyword>
<dbReference type="PANTHER" id="PTHR42693">
    <property type="entry name" value="ARYLSULFATASE FAMILY MEMBER"/>
    <property type="match status" value="1"/>
</dbReference>
<dbReference type="InterPro" id="IPR024607">
    <property type="entry name" value="Sulfatase_CS"/>
</dbReference>
<name>A0ABU2MWA0_9ACTN</name>
<evidence type="ECO:0000256" key="4">
    <source>
        <dbReference type="ARBA" id="ARBA00022837"/>
    </source>
</evidence>
<keyword evidence="2" id="KW-0479">Metal-binding</keyword>
<dbReference type="GO" id="GO:0016787">
    <property type="term" value="F:hydrolase activity"/>
    <property type="evidence" value="ECO:0007669"/>
    <property type="project" value="UniProtKB-KW"/>
</dbReference>
<dbReference type="Proteomes" id="UP001183246">
    <property type="component" value="Unassembled WGS sequence"/>
</dbReference>
<evidence type="ECO:0000313" key="6">
    <source>
        <dbReference type="EMBL" id="MDT0345922.1"/>
    </source>
</evidence>
<gene>
    <name evidence="6" type="ORF">RM590_25530</name>
</gene>
<dbReference type="Pfam" id="PF00884">
    <property type="entry name" value="Sulfatase"/>
    <property type="match status" value="1"/>
</dbReference>
<evidence type="ECO:0000256" key="2">
    <source>
        <dbReference type="ARBA" id="ARBA00022723"/>
    </source>
</evidence>
<keyword evidence="7" id="KW-1185">Reference proteome</keyword>
<keyword evidence="4" id="KW-0106">Calcium</keyword>
<dbReference type="RefSeq" id="WP_311707058.1">
    <property type="nucleotide sequence ID" value="NZ_JAVREL010000017.1"/>
</dbReference>
<dbReference type="EMBL" id="JAVREL010000017">
    <property type="protein sequence ID" value="MDT0345922.1"/>
    <property type="molecule type" value="Genomic_DNA"/>
</dbReference>
<protein>
    <submittedName>
        <fullName evidence="6">Arylsulfatase</fullName>
        <ecNumber evidence="6">3.1.6.-</ecNumber>
    </submittedName>
</protein>
<dbReference type="Gene3D" id="3.30.1120.10">
    <property type="match status" value="1"/>
</dbReference>
<comment type="caution">
    <text evidence="6">The sequence shown here is derived from an EMBL/GenBank/DDBJ whole genome shotgun (WGS) entry which is preliminary data.</text>
</comment>
<proteinExistence type="inferred from homology"/>
<dbReference type="InterPro" id="IPR000917">
    <property type="entry name" value="Sulfatase_N"/>
</dbReference>
<dbReference type="EC" id="3.1.6.-" evidence="6"/>
<feature type="domain" description="Sulfatase N-terminal" evidence="5">
    <location>
        <begin position="41"/>
        <end position="459"/>
    </location>
</feature>
<evidence type="ECO:0000256" key="1">
    <source>
        <dbReference type="ARBA" id="ARBA00008779"/>
    </source>
</evidence>
<evidence type="ECO:0000256" key="3">
    <source>
        <dbReference type="ARBA" id="ARBA00022801"/>
    </source>
</evidence>
<accession>A0ABU2MWA0</accession>
<organism evidence="6 7">
    <name type="scientific">Streptomyces litchfieldiae</name>
    <dbReference type="NCBI Taxonomy" id="3075543"/>
    <lineage>
        <taxon>Bacteria</taxon>
        <taxon>Bacillati</taxon>
        <taxon>Actinomycetota</taxon>
        <taxon>Actinomycetes</taxon>
        <taxon>Kitasatosporales</taxon>
        <taxon>Streptomycetaceae</taxon>
        <taxon>Streptomyces</taxon>
    </lineage>
</organism>
<dbReference type="Gene3D" id="3.40.720.10">
    <property type="entry name" value="Alkaline Phosphatase, subunit A"/>
    <property type="match status" value="1"/>
</dbReference>
<dbReference type="CDD" id="cd16025">
    <property type="entry name" value="PAS_like"/>
    <property type="match status" value="1"/>
</dbReference>
<sequence>MTTPTPERRTPYDDFAGFIGRTFAESEAAWREPRRPGHPAPNIVVVLVDDMGYSDIGPFGAEIPTPVLDRLAGQGVRLTNYHTMPLCSPARAALLTGLNPHRVGYSFVANADPGFPGYGMEIADDIPTLAETLHDAGYATYAVGKWHLTRDSASNAADDRRNWPLQKGFDRYYGVLEGLTSLFHPHQLVRDNSPLDIDAFPDDYYYTDDITDQAIAMVKSLRAHDADKPFLLYLAHNAVHGPLQARPEDIARHRGRYDEGWDRVRGDRFARQLAAGLFPEGTELPPRNGEPGHEVGAWDELTGEQKALYARYMEVYAAMVENIDTNLGRLLNTLDALGDLDNTIVVFTSDNGGTGEGGAEGTRSYFSRFVRHPGLPADWTPDVYRDPELIGGPRGLVHYPRGWGMASNTPFRLYKGQTYAGGVRVPFVISWPAGLAGGIRDQYQYVTDVAPTLLDLAGIERPAERRGVPVQELDGASFVPVLADAAAESAHVEQYCEMTGNRSYYRDGWKLVTLHRPGDDYDDSEWALYDIRADPTETTDVAAEHPDVLKELAAAWEAAAWRNDVFPLPDASGALALRNPDEARLHRPLTLLPGTPELERYRSSRLIAFRSFTITVRLAEHRAGDAGVLVSHGDQGGGYSLYVADGRLRFAYNEYGELTDTDAGPLSAGPHTIEVTATALPDIRWSFAFSVDGAPTGALDGVHQLIGMAPFQGISVGIDRKSPVSWPVYERHGTFPYSGALTSVTYTPGPPAPYDPQEIARTLQEAAAAFE</sequence>
<dbReference type="InterPro" id="IPR050738">
    <property type="entry name" value="Sulfatase"/>
</dbReference>
<dbReference type="PROSITE" id="PS00149">
    <property type="entry name" value="SULFATASE_2"/>
    <property type="match status" value="1"/>
</dbReference>
<dbReference type="PROSITE" id="PS00523">
    <property type="entry name" value="SULFATASE_1"/>
    <property type="match status" value="1"/>
</dbReference>
<dbReference type="SUPFAM" id="SSF53649">
    <property type="entry name" value="Alkaline phosphatase-like"/>
    <property type="match status" value="1"/>
</dbReference>
<reference evidence="7" key="1">
    <citation type="submission" date="2023-07" db="EMBL/GenBank/DDBJ databases">
        <title>30 novel species of actinomycetes from the DSMZ collection.</title>
        <authorList>
            <person name="Nouioui I."/>
        </authorList>
    </citation>
    <scope>NUCLEOTIDE SEQUENCE [LARGE SCALE GENOMIC DNA]</scope>
    <source>
        <strain evidence="7">DSM 44938</strain>
    </source>
</reference>
<comment type="similarity">
    <text evidence="1">Belongs to the sulfatase family.</text>
</comment>
<evidence type="ECO:0000259" key="5">
    <source>
        <dbReference type="Pfam" id="PF00884"/>
    </source>
</evidence>